<evidence type="ECO:0000313" key="2">
    <source>
        <dbReference type="EMBL" id="EYF07163.1"/>
    </source>
</evidence>
<evidence type="ECO:0000256" key="1">
    <source>
        <dbReference type="SAM" id="MobiDB-lite"/>
    </source>
</evidence>
<dbReference type="AlphaFoldDB" id="A0A017TD05"/>
<keyword evidence="3" id="KW-1185">Reference proteome</keyword>
<gene>
    <name evidence="2" type="ORF">CAP_0642</name>
</gene>
<evidence type="ECO:0000313" key="3">
    <source>
        <dbReference type="Proteomes" id="UP000019678"/>
    </source>
</evidence>
<feature type="region of interest" description="Disordered" evidence="1">
    <location>
        <begin position="33"/>
        <end position="65"/>
    </location>
</feature>
<comment type="caution">
    <text evidence="2">The sequence shown here is derived from an EMBL/GenBank/DDBJ whole genome shotgun (WGS) entry which is preliminary data.</text>
</comment>
<organism evidence="2 3">
    <name type="scientific">Chondromyces apiculatus DSM 436</name>
    <dbReference type="NCBI Taxonomy" id="1192034"/>
    <lineage>
        <taxon>Bacteria</taxon>
        <taxon>Pseudomonadati</taxon>
        <taxon>Myxococcota</taxon>
        <taxon>Polyangia</taxon>
        <taxon>Polyangiales</taxon>
        <taxon>Polyangiaceae</taxon>
        <taxon>Chondromyces</taxon>
    </lineage>
</organism>
<protein>
    <submittedName>
        <fullName evidence="2">Uncharacterized protein</fullName>
    </submittedName>
</protein>
<proteinExistence type="predicted"/>
<dbReference type="EMBL" id="ASRX01000011">
    <property type="protein sequence ID" value="EYF07163.1"/>
    <property type="molecule type" value="Genomic_DNA"/>
</dbReference>
<feature type="region of interest" description="Disordered" evidence="1">
    <location>
        <begin position="88"/>
        <end position="115"/>
    </location>
</feature>
<sequence>MKRTIIILTSVAVAGLGSYVAFKDLAHPPEHAAPSARAVVTTSPQQSRDRSPGARNDAGNDRAATRARMARLEAEMSQLREQVATLEDEAQADAAPADPEPARRGPAQREQQERAWHEHMAVIASDFQKEATNAAWARSTTSALQSQLTASEALRDTMRSVECRSQTCRVELDDDGSGKMAKEIPIFVQQFGDSLPSMQADHINNGNGHRTVVLYMTRNDGAQAAAETSQR</sequence>
<reference evidence="2 3" key="1">
    <citation type="submission" date="2013-05" db="EMBL/GenBank/DDBJ databases">
        <title>Genome assembly of Chondromyces apiculatus DSM 436.</title>
        <authorList>
            <person name="Sharma G."/>
            <person name="Khatri I."/>
            <person name="Kaur C."/>
            <person name="Mayilraj S."/>
            <person name="Subramanian S."/>
        </authorList>
    </citation>
    <scope>NUCLEOTIDE SEQUENCE [LARGE SCALE GENOMIC DNA]</scope>
    <source>
        <strain evidence="2 3">DSM 436</strain>
    </source>
</reference>
<accession>A0A017TD05</accession>
<dbReference type="RefSeq" id="WP_044238166.1">
    <property type="nucleotide sequence ID" value="NZ_ASRX01000011.1"/>
</dbReference>
<dbReference type="Proteomes" id="UP000019678">
    <property type="component" value="Unassembled WGS sequence"/>
</dbReference>
<name>A0A017TD05_9BACT</name>
<dbReference type="STRING" id="1192034.CAP_0642"/>
<feature type="compositionally biased region" description="Basic and acidic residues" evidence="1">
    <location>
        <begin position="47"/>
        <end position="65"/>
    </location>
</feature>